<feature type="transmembrane region" description="Helical" evidence="1">
    <location>
        <begin position="20"/>
        <end position="41"/>
    </location>
</feature>
<reference evidence="2" key="1">
    <citation type="submission" date="2022-07" db="EMBL/GenBank/DDBJ databases">
        <title>Genome Sequence of Physisporinus lineatus.</title>
        <authorList>
            <person name="Buettner E."/>
        </authorList>
    </citation>
    <scope>NUCLEOTIDE SEQUENCE</scope>
    <source>
        <strain evidence="2">VT162</strain>
    </source>
</reference>
<evidence type="ECO:0000256" key="1">
    <source>
        <dbReference type="SAM" id="Phobius"/>
    </source>
</evidence>
<name>A0AAD5VBW0_9APHY</name>
<dbReference type="AlphaFoldDB" id="A0AAD5VBW0"/>
<comment type="caution">
    <text evidence="2">The sequence shown here is derived from an EMBL/GenBank/DDBJ whole genome shotgun (WGS) entry which is preliminary data.</text>
</comment>
<organism evidence="2 3">
    <name type="scientific">Meripilus lineatus</name>
    <dbReference type="NCBI Taxonomy" id="2056292"/>
    <lineage>
        <taxon>Eukaryota</taxon>
        <taxon>Fungi</taxon>
        <taxon>Dikarya</taxon>
        <taxon>Basidiomycota</taxon>
        <taxon>Agaricomycotina</taxon>
        <taxon>Agaricomycetes</taxon>
        <taxon>Polyporales</taxon>
        <taxon>Meripilaceae</taxon>
        <taxon>Meripilus</taxon>
    </lineage>
</organism>
<evidence type="ECO:0000313" key="2">
    <source>
        <dbReference type="EMBL" id="KAJ3487337.1"/>
    </source>
</evidence>
<keyword evidence="3" id="KW-1185">Reference proteome</keyword>
<accession>A0AAD5VBW0</accession>
<keyword evidence="1" id="KW-0472">Membrane</keyword>
<feature type="transmembrane region" description="Helical" evidence="1">
    <location>
        <begin position="236"/>
        <end position="257"/>
    </location>
</feature>
<protein>
    <submittedName>
        <fullName evidence="2">Uncharacterized protein</fullName>
    </submittedName>
</protein>
<feature type="transmembrane region" description="Helical" evidence="1">
    <location>
        <begin position="93"/>
        <end position="115"/>
    </location>
</feature>
<keyword evidence="1" id="KW-1133">Transmembrane helix</keyword>
<feature type="transmembrane region" description="Helical" evidence="1">
    <location>
        <begin position="212"/>
        <end position="230"/>
    </location>
</feature>
<dbReference type="Proteomes" id="UP001212997">
    <property type="component" value="Unassembled WGS sequence"/>
</dbReference>
<dbReference type="EMBL" id="JANAWD010000095">
    <property type="protein sequence ID" value="KAJ3487337.1"/>
    <property type="molecule type" value="Genomic_DNA"/>
</dbReference>
<keyword evidence="1" id="KW-0812">Transmembrane</keyword>
<proteinExistence type="predicted"/>
<feature type="transmembrane region" description="Helical" evidence="1">
    <location>
        <begin position="53"/>
        <end position="73"/>
    </location>
</feature>
<sequence length="303" mass="33395">MVDWNSPNELQNDATVGVRLIHVLAGVYFWEFVISLHFEWSYIRGTRKLHWPLIPYFLGRYSALGGLIGSVHWNVTVITSSHSSSCRRINCQALMLFLSMCGSLMVGCSTATLALRTMAIWSMSWKCVVPLVVLILGHWAVLIQDVVVSGGEPIANDACVTTLGTSQQLMGTFIYSIGLDFIVMVLSAYKLLVQAHDFPRSRLVRLIFQDGLIYFIIVFLVNLPAAVVSSLDLNSIMNIIFALPACVCSVIASGRAVRRLTRFAESSPPVHFIPTNPGHSAVVFRNVTVTSSVDDETRGESLS</sequence>
<feature type="transmembrane region" description="Helical" evidence="1">
    <location>
        <begin position="127"/>
        <end position="147"/>
    </location>
</feature>
<evidence type="ECO:0000313" key="3">
    <source>
        <dbReference type="Proteomes" id="UP001212997"/>
    </source>
</evidence>
<feature type="transmembrane region" description="Helical" evidence="1">
    <location>
        <begin position="173"/>
        <end position="192"/>
    </location>
</feature>
<gene>
    <name evidence="2" type="ORF">NLI96_g3622</name>
</gene>